<reference evidence="4 5" key="1">
    <citation type="submission" date="2016-01" db="EMBL/GenBank/DDBJ databases">
        <title>Investigation of taxonomic status of Bacillus aminovorans.</title>
        <authorList>
            <person name="Verma A."/>
            <person name="Pal Y."/>
            <person name="Krishnamurthi S."/>
        </authorList>
    </citation>
    <scope>NUCLEOTIDE SEQUENCE [LARGE SCALE GENOMIC DNA]</scope>
    <source>
        <strain evidence="4 5">DSM 1314</strain>
    </source>
</reference>
<evidence type="ECO:0000313" key="5">
    <source>
        <dbReference type="Proteomes" id="UP000076935"/>
    </source>
</evidence>
<dbReference type="PANTHER" id="PTHR10566">
    <property type="entry name" value="CHAPERONE-ACTIVITY OF BC1 COMPLEX CABC1 -RELATED"/>
    <property type="match status" value="1"/>
</dbReference>
<keyword evidence="2" id="KW-0472">Membrane</keyword>
<gene>
    <name evidence="4" type="ORF">AWH49_03965</name>
</gene>
<dbReference type="CDD" id="cd05121">
    <property type="entry name" value="ABC1_ADCK3-like"/>
    <property type="match status" value="1"/>
</dbReference>
<evidence type="ECO:0000256" key="2">
    <source>
        <dbReference type="SAM" id="Phobius"/>
    </source>
</evidence>
<feature type="domain" description="Protein kinase" evidence="3">
    <location>
        <begin position="141"/>
        <end position="480"/>
    </location>
</feature>
<dbReference type="InterPro" id="IPR000719">
    <property type="entry name" value="Prot_kinase_dom"/>
</dbReference>
<dbReference type="InterPro" id="IPR011009">
    <property type="entry name" value="Kinase-like_dom_sf"/>
</dbReference>
<feature type="transmembrane region" description="Helical" evidence="2">
    <location>
        <begin position="536"/>
        <end position="554"/>
    </location>
</feature>
<dbReference type="Gene3D" id="1.10.510.10">
    <property type="entry name" value="Transferase(Phosphotransferase) domain 1"/>
    <property type="match status" value="1"/>
</dbReference>
<protein>
    <recommendedName>
        <fullName evidence="3">Protein kinase domain-containing protein</fullName>
    </recommendedName>
</protein>
<organism evidence="4 5">
    <name type="scientific">Domibacillus aminovorans</name>
    <dbReference type="NCBI Taxonomy" id="29332"/>
    <lineage>
        <taxon>Bacteria</taxon>
        <taxon>Bacillati</taxon>
        <taxon>Bacillota</taxon>
        <taxon>Bacilli</taxon>
        <taxon>Bacillales</taxon>
        <taxon>Bacillaceae</taxon>
        <taxon>Domibacillus</taxon>
    </lineage>
</organism>
<comment type="similarity">
    <text evidence="1">Belongs to the protein kinase superfamily. ADCK protein kinase family.</text>
</comment>
<dbReference type="SUPFAM" id="SSF56112">
    <property type="entry name" value="Protein kinase-like (PK-like)"/>
    <property type="match status" value="1"/>
</dbReference>
<name>A0A177L0F9_9BACI</name>
<dbReference type="InterPro" id="IPR004147">
    <property type="entry name" value="ABC1_dom"/>
</dbReference>
<dbReference type="Proteomes" id="UP000076935">
    <property type="component" value="Unassembled WGS sequence"/>
</dbReference>
<accession>A0A177L0F9</accession>
<dbReference type="AlphaFoldDB" id="A0A177L0F9"/>
<evidence type="ECO:0000256" key="1">
    <source>
        <dbReference type="ARBA" id="ARBA00009670"/>
    </source>
</evidence>
<evidence type="ECO:0000313" key="4">
    <source>
        <dbReference type="EMBL" id="OAH58834.1"/>
    </source>
</evidence>
<dbReference type="InterPro" id="IPR050154">
    <property type="entry name" value="UbiB_kinase"/>
</dbReference>
<sequence>MYSGAIHPVKWQMNVYPERTDFLNKLAFFRIFIIVKMAVVFFLQLTIFERCHRGNWTDETNIKWELLIKKQAAKYRQTALRLEGLLIKLGQFLSTRADVMPKAFLDELEDLIDRVPAVPWEEAQTVMEQEWNAPVESVAAEIDRQPVASASIGQVYKARLYTGELIAVKVQRPDIDRIIAVDFKAVRIVMKLAKRFTKFGKQTDMLALYREMTSVIGAELDFRRELENGLYFKKRYESFSDVDIPGYNRDYSTKKVLVMDWVEAARITDISFLERNGIDRQDLAVRLTNMFLEQLLQEGKFHADPHPGNILVKADGTIVLIDFGMTGRVPNEDAVHIRTLIEGILIEDYDQVIKGLEGLRFLLPHADKERMKRVIRAMIDAYTAQSFMQLDDFAIGQLLDEVQQIVKKEPVQLPAEFAFLGRAVSTFIGLLHILDPNIDLMEVGRKPVMDWLGKHAGKTSPKQILVQSLRPLLSFPQKFLSVLDEPRLFREQRDAQQKRNEAERDVLKGRRDALLFMAVTFPGVAAVPFVHHEAIVYGGPVLFMLSVFFYIRAIRAHKRFIA</sequence>
<evidence type="ECO:0000259" key="3">
    <source>
        <dbReference type="PROSITE" id="PS50011"/>
    </source>
</evidence>
<keyword evidence="2" id="KW-1133">Transmembrane helix</keyword>
<proteinExistence type="inferred from homology"/>
<keyword evidence="2" id="KW-0812">Transmembrane</keyword>
<dbReference type="PANTHER" id="PTHR10566:SF113">
    <property type="entry name" value="PROTEIN ACTIVITY OF BC1 COMPLEX KINASE 7, CHLOROPLASTIC"/>
    <property type="match status" value="1"/>
</dbReference>
<dbReference type="EMBL" id="LQWY01000067">
    <property type="protein sequence ID" value="OAH58834.1"/>
    <property type="molecule type" value="Genomic_DNA"/>
</dbReference>
<dbReference type="GO" id="GO:0004672">
    <property type="term" value="F:protein kinase activity"/>
    <property type="evidence" value="ECO:0007669"/>
    <property type="project" value="InterPro"/>
</dbReference>
<dbReference type="GO" id="GO:0005524">
    <property type="term" value="F:ATP binding"/>
    <property type="evidence" value="ECO:0007669"/>
    <property type="project" value="InterPro"/>
</dbReference>
<keyword evidence="5" id="KW-1185">Reference proteome</keyword>
<comment type="caution">
    <text evidence="4">The sequence shown here is derived from an EMBL/GenBank/DDBJ whole genome shotgun (WGS) entry which is preliminary data.</text>
</comment>
<dbReference type="STRING" id="29332.AWH48_07150"/>
<feature type="transmembrane region" description="Helical" evidence="2">
    <location>
        <begin position="27"/>
        <end position="48"/>
    </location>
</feature>
<dbReference type="PROSITE" id="PS50011">
    <property type="entry name" value="PROTEIN_KINASE_DOM"/>
    <property type="match status" value="1"/>
</dbReference>
<feature type="transmembrane region" description="Helical" evidence="2">
    <location>
        <begin position="513"/>
        <end position="530"/>
    </location>
</feature>
<dbReference type="Pfam" id="PF03109">
    <property type="entry name" value="ABC1"/>
    <property type="match status" value="1"/>
</dbReference>